<organism evidence="1 2">
    <name type="scientific">Enterovibrio qingdaonensis</name>
    <dbReference type="NCBI Taxonomy" id="2899818"/>
    <lineage>
        <taxon>Bacteria</taxon>
        <taxon>Pseudomonadati</taxon>
        <taxon>Pseudomonadota</taxon>
        <taxon>Gammaproteobacteria</taxon>
        <taxon>Vibrionales</taxon>
        <taxon>Vibrionaceae</taxon>
        <taxon>Enterovibrio</taxon>
    </lineage>
</organism>
<dbReference type="EMBL" id="JAJUBB010000010">
    <property type="protein sequence ID" value="MDD1782461.1"/>
    <property type="molecule type" value="Genomic_DNA"/>
</dbReference>
<sequence>MKCYLQGIILLGVTVLTGCVQTAAPHVEANGSIQWASGVNEAVHVAAANEHLVFVEPSFLSKGVVIYSRIIGAGTPDCEYYVNEPMPLIRLTICGDGNVELLDRGQTINVGKLAVFES</sequence>
<evidence type="ECO:0008006" key="3">
    <source>
        <dbReference type="Google" id="ProtNLM"/>
    </source>
</evidence>
<reference evidence="1" key="1">
    <citation type="submission" date="2021-12" db="EMBL/GenBank/DDBJ databases">
        <title>Enterovibrio ZSDZ35 sp. nov. and Enterovibrio ZSDZ42 sp. nov., isolated from coastal seawater in Qingdao.</title>
        <authorList>
            <person name="Zhang P."/>
        </authorList>
    </citation>
    <scope>NUCLEOTIDE SEQUENCE</scope>
    <source>
        <strain evidence="1">ZSDZ35</strain>
    </source>
</reference>
<accession>A0ABT5QQ92</accession>
<dbReference type="Proteomes" id="UP001149821">
    <property type="component" value="Unassembled WGS sequence"/>
</dbReference>
<gene>
    <name evidence="1" type="ORF">LRP49_14915</name>
</gene>
<proteinExistence type="predicted"/>
<comment type="caution">
    <text evidence="1">The sequence shown here is derived from an EMBL/GenBank/DDBJ whole genome shotgun (WGS) entry which is preliminary data.</text>
</comment>
<protein>
    <recommendedName>
        <fullName evidence="3">Lipoprotein</fullName>
    </recommendedName>
</protein>
<evidence type="ECO:0000313" key="1">
    <source>
        <dbReference type="EMBL" id="MDD1782461.1"/>
    </source>
</evidence>
<evidence type="ECO:0000313" key="2">
    <source>
        <dbReference type="Proteomes" id="UP001149821"/>
    </source>
</evidence>
<dbReference type="RefSeq" id="WP_274143097.1">
    <property type="nucleotide sequence ID" value="NZ_JAJUBB010000010.1"/>
</dbReference>
<keyword evidence="2" id="KW-1185">Reference proteome</keyword>
<dbReference type="PROSITE" id="PS51257">
    <property type="entry name" value="PROKAR_LIPOPROTEIN"/>
    <property type="match status" value="1"/>
</dbReference>
<name>A0ABT5QQ92_9GAMM</name>